<dbReference type="SUPFAM" id="SSF56300">
    <property type="entry name" value="Metallo-dependent phosphatases"/>
    <property type="match status" value="1"/>
</dbReference>
<gene>
    <name evidence="2" type="ORF">J2X15_002097</name>
</gene>
<dbReference type="InterPro" id="IPR029052">
    <property type="entry name" value="Metallo-depent_PP-like"/>
</dbReference>
<protein>
    <submittedName>
        <fullName evidence="2">Phosphodiesterase</fullName>
    </submittedName>
</protein>
<evidence type="ECO:0000259" key="1">
    <source>
        <dbReference type="Pfam" id="PF00149"/>
    </source>
</evidence>
<evidence type="ECO:0000313" key="2">
    <source>
        <dbReference type="EMBL" id="MDR7306811.1"/>
    </source>
</evidence>
<reference evidence="2 3" key="1">
    <citation type="submission" date="2023-07" db="EMBL/GenBank/DDBJ databases">
        <title>Sorghum-associated microbial communities from plants grown in Nebraska, USA.</title>
        <authorList>
            <person name="Schachtman D."/>
        </authorList>
    </citation>
    <scope>NUCLEOTIDE SEQUENCE [LARGE SCALE GENOMIC DNA]</scope>
    <source>
        <strain evidence="2 3">BE308</strain>
    </source>
</reference>
<sequence length="258" mass="29739">MVKLVILSDLHLDLKPMALEHEGQRIGTNADLVILAGDIAEGHRGLRWARESFPDKPIIYVAGNHEFYGRHWGGHLREMREKAVALDIAFLEDKVFEFGGLRFLGCSLWTDFELHGTEAKSMAMREAQEHLNDYARIKISKPKWRPPDSDETNPSLLPPEFTVRRFQESVAWLEQELANGDRLHQLPAFRKALERLRDQLLSEKIKLRSVSIEAQEIIDRVDHLITAEDVLRKGEAPQLRLDQGPWGTVRQLWPFGKR</sequence>
<dbReference type="Gene3D" id="3.60.21.10">
    <property type="match status" value="1"/>
</dbReference>
<dbReference type="Proteomes" id="UP001268089">
    <property type="component" value="Unassembled WGS sequence"/>
</dbReference>
<comment type="caution">
    <text evidence="2">The sequence shown here is derived from an EMBL/GenBank/DDBJ whole genome shotgun (WGS) entry which is preliminary data.</text>
</comment>
<dbReference type="EMBL" id="JAVDXO010000004">
    <property type="protein sequence ID" value="MDR7306811.1"/>
    <property type="molecule type" value="Genomic_DNA"/>
</dbReference>
<dbReference type="RefSeq" id="WP_310342348.1">
    <property type="nucleotide sequence ID" value="NZ_JAVDXO010000004.1"/>
</dbReference>
<name>A0ABU1ZQK7_9BURK</name>
<dbReference type="InterPro" id="IPR004843">
    <property type="entry name" value="Calcineurin-like_PHP"/>
</dbReference>
<keyword evidence="3" id="KW-1185">Reference proteome</keyword>
<feature type="domain" description="Calcineurin-like phosphoesterase" evidence="1">
    <location>
        <begin position="3"/>
        <end position="133"/>
    </location>
</feature>
<organism evidence="2 3">
    <name type="scientific">Rhodoferax saidenbachensis</name>
    <dbReference type="NCBI Taxonomy" id="1484693"/>
    <lineage>
        <taxon>Bacteria</taxon>
        <taxon>Pseudomonadati</taxon>
        <taxon>Pseudomonadota</taxon>
        <taxon>Betaproteobacteria</taxon>
        <taxon>Burkholderiales</taxon>
        <taxon>Comamonadaceae</taxon>
        <taxon>Rhodoferax</taxon>
    </lineage>
</organism>
<evidence type="ECO:0000313" key="3">
    <source>
        <dbReference type="Proteomes" id="UP001268089"/>
    </source>
</evidence>
<dbReference type="PANTHER" id="PTHR37844:SF2">
    <property type="entry name" value="SER_THR PROTEIN PHOSPHATASE SUPERFAMILY (AFU_ORTHOLOGUE AFUA_1G14840)"/>
    <property type="match status" value="1"/>
</dbReference>
<dbReference type="Pfam" id="PF00149">
    <property type="entry name" value="Metallophos"/>
    <property type="match status" value="1"/>
</dbReference>
<accession>A0ABU1ZQK7</accession>
<proteinExistence type="predicted"/>
<dbReference type="PANTHER" id="PTHR37844">
    <property type="entry name" value="SER/THR PROTEIN PHOSPHATASE SUPERFAMILY (AFU_ORTHOLOGUE AFUA_1G14840)"/>
    <property type="match status" value="1"/>
</dbReference>